<evidence type="ECO:0000256" key="1">
    <source>
        <dbReference type="SAM" id="SignalP"/>
    </source>
</evidence>
<comment type="caution">
    <text evidence="2">The sequence shown here is derived from an EMBL/GenBank/DDBJ whole genome shotgun (WGS) entry which is preliminary data.</text>
</comment>
<dbReference type="InterPro" id="IPR032710">
    <property type="entry name" value="NTF2-like_dom_sf"/>
</dbReference>
<dbReference type="Proteomes" id="UP001257277">
    <property type="component" value="Unassembled WGS sequence"/>
</dbReference>
<keyword evidence="3" id="KW-1185">Reference proteome</keyword>
<proteinExistence type="predicted"/>
<gene>
    <name evidence="2" type="ORF">RQM59_12975</name>
</gene>
<name>A0ABU3LHU4_9FLAO</name>
<feature type="signal peptide" evidence="1">
    <location>
        <begin position="1"/>
        <end position="22"/>
    </location>
</feature>
<dbReference type="RefSeq" id="WP_349242552.1">
    <property type="nucleotide sequence ID" value="NZ_JAVTTO010000005.1"/>
</dbReference>
<dbReference type="PROSITE" id="PS51257">
    <property type="entry name" value="PROKAR_LIPOPROTEIN"/>
    <property type="match status" value="1"/>
</dbReference>
<dbReference type="SUPFAM" id="SSF54427">
    <property type="entry name" value="NTF2-like"/>
    <property type="match status" value="1"/>
</dbReference>
<protein>
    <recommendedName>
        <fullName evidence="4">SnoaL-like domain-containing protein</fullName>
    </recommendedName>
</protein>
<dbReference type="Gene3D" id="3.10.450.50">
    <property type="match status" value="1"/>
</dbReference>
<dbReference type="EMBL" id="JAVTTO010000005">
    <property type="protein sequence ID" value="MDT7833300.1"/>
    <property type="molecule type" value="Genomic_DNA"/>
</dbReference>
<sequence length="144" mass="16580">MKKTTILSALLFLIFACTNNSKTNSTSGNSQNYSDLTPLEVVHRRMALFNEHNYDEFIKLYNTNVEVYTYPTRLMGSGSDRLSSIFKSDFENKRVSVEIVNQMNNGPYVINHEIVTNDGKKTKYISIYKVEKGLISTVRFVRDF</sequence>
<organism evidence="2 3">
    <name type="scientific">Asprobacillus argus</name>
    <dbReference type="NCBI Taxonomy" id="3076534"/>
    <lineage>
        <taxon>Bacteria</taxon>
        <taxon>Pseudomonadati</taxon>
        <taxon>Bacteroidota</taxon>
        <taxon>Flavobacteriia</taxon>
        <taxon>Flavobacteriales</taxon>
        <taxon>Flavobacteriaceae</taxon>
        <taxon>Asprobacillus</taxon>
    </lineage>
</organism>
<accession>A0ABU3LHU4</accession>
<evidence type="ECO:0008006" key="4">
    <source>
        <dbReference type="Google" id="ProtNLM"/>
    </source>
</evidence>
<feature type="chain" id="PRO_5046039838" description="SnoaL-like domain-containing protein" evidence="1">
    <location>
        <begin position="23"/>
        <end position="144"/>
    </location>
</feature>
<evidence type="ECO:0000313" key="2">
    <source>
        <dbReference type="EMBL" id="MDT7833300.1"/>
    </source>
</evidence>
<reference evidence="2 3" key="1">
    <citation type="submission" date="2023-09" db="EMBL/GenBank/DDBJ databases">
        <title>Novel taxa isolated from Blanes Bay.</title>
        <authorList>
            <person name="Rey-Velasco X."/>
            <person name="Lucena T."/>
        </authorList>
    </citation>
    <scope>NUCLEOTIDE SEQUENCE [LARGE SCALE GENOMIC DNA]</scope>
    <source>
        <strain evidence="2 3">S356</strain>
    </source>
</reference>
<evidence type="ECO:0000313" key="3">
    <source>
        <dbReference type="Proteomes" id="UP001257277"/>
    </source>
</evidence>
<keyword evidence="1" id="KW-0732">Signal</keyword>